<reference evidence="2" key="1">
    <citation type="submission" date="2021-01" db="EMBL/GenBank/DDBJ databases">
        <title>Modified the classification status of verrucomicrobia.</title>
        <authorList>
            <person name="Feng X."/>
        </authorList>
    </citation>
    <scope>NUCLEOTIDE SEQUENCE</scope>
    <source>
        <strain evidence="2">KCTC 22201</strain>
    </source>
</reference>
<proteinExistence type="predicted"/>
<dbReference type="AlphaFoldDB" id="A0A934VE01"/>
<protein>
    <submittedName>
        <fullName evidence="2">Prepilin-type N-terminal cleavage/methylation domain-containing protein</fullName>
    </submittedName>
</protein>
<gene>
    <name evidence="2" type="ORF">JIN81_00350</name>
</gene>
<dbReference type="Proteomes" id="UP000658278">
    <property type="component" value="Unassembled WGS sequence"/>
</dbReference>
<dbReference type="RefSeq" id="WP_200275062.1">
    <property type="nucleotide sequence ID" value="NZ_JAENII010000001.1"/>
</dbReference>
<dbReference type="InterPro" id="IPR012902">
    <property type="entry name" value="N_methyl_site"/>
</dbReference>
<name>A0A934VE01_9BACT</name>
<dbReference type="SUPFAM" id="SSF54523">
    <property type="entry name" value="Pili subunits"/>
    <property type="match status" value="1"/>
</dbReference>
<evidence type="ECO:0000313" key="2">
    <source>
        <dbReference type="EMBL" id="MBK1825452.1"/>
    </source>
</evidence>
<comment type="caution">
    <text evidence="2">The sequence shown here is derived from an EMBL/GenBank/DDBJ whole genome shotgun (WGS) entry which is preliminary data.</text>
</comment>
<dbReference type="NCBIfam" id="TIGR02532">
    <property type="entry name" value="IV_pilin_GFxxxE"/>
    <property type="match status" value="1"/>
</dbReference>
<dbReference type="EMBL" id="JAENII010000001">
    <property type="protein sequence ID" value="MBK1825452.1"/>
    <property type="molecule type" value="Genomic_DNA"/>
</dbReference>
<feature type="transmembrane region" description="Helical" evidence="1">
    <location>
        <begin position="12"/>
        <end position="30"/>
    </location>
</feature>
<keyword evidence="1" id="KW-0812">Transmembrane</keyword>
<keyword evidence="1" id="KW-0472">Membrane</keyword>
<dbReference type="InterPro" id="IPR045584">
    <property type="entry name" value="Pilin-like"/>
</dbReference>
<dbReference type="Pfam" id="PF07963">
    <property type="entry name" value="N_methyl"/>
    <property type="match status" value="1"/>
</dbReference>
<keyword evidence="3" id="KW-1185">Reference proteome</keyword>
<dbReference type="Gene3D" id="3.30.700.10">
    <property type="entry name" value="Glycoprotein, Type 4 Pilin"/>
    <property type="match status" value="1"/>
</dbReference>
<sequence length="251" mass="27218">MRNPRGFTLMELLVGIVIITMLAGAVWTVGRRAVSTAQIAESSSNLRQLASANAGHVSDHRTYAPAMDPRNLKRWHGGRSHRKGAFDPTEGFLSPYLGNSRQVGFCPRLRDMISDPDSWESGSGGYGYNAVYLGGTPRDPYRPNVPANVRNPSQTLMFATTALAKSGGLQEYPFAEPRQWIDPNGNPGGSLQPSMHFRFSGKALVAWCDGSVSAVPMTEGSDLNYYGGSNDEHAIGFAGPSNDNGWWNPAR</sequence>
<evidence type="ECO:0000256" key="1">
    <source>
        <dbReference type="SAM" id="Phobius"/>
    </source>
</evidence>
<keyword evidence="1" id="KW-1133">Transmembrane helix</keyword>
<accession>A0A934VE01</accession>
<evidence type="ECO:0000313" key="3">
    <source>
        <dbReference type="Proteomes" id="UP000658278"/>
    </source>
</evidence>
<organism evidence="2 3">
    <name type="scientific">Haloferula rosea</name>
    <dbReference type="NCBI Taxonomy" id="490093"/>
    <lineage>
        <taxon>Bacteria</taxon>
        <taxon>Pseudomonadati</taxon>
        <taxon>Verrucomicrobiota</taxon>
        <taxon>Verrucomicrobiia</taxon>
        <taxon>Verrucomicrobiales</taxon>
        <taxon>Verrucomicrobiaceae</taxon>
        <taxon>Haloferula</taxon>
    </lineage>
</organism>